<reference evidence="1 2" key="1">
    <citation type="submission" date="2019-06" db="EMBL/GenBank/DDBJ databases">
        <title>Draft genomes of female and male turbot (Scophthalmus maximus).</title>
        <authorList>
            <person name="Xu H."/>
            <person name="Xu X.-W."/>
            <person name="Shao C."/>
            <person name="Chen S."/>
        </authorList>
    </citation>
    <scope>NUCLEOTIDE SEQUENCE [LARGE SCALE GENOMIC DNA]</scope>
    <source>
        <strain evidence="1">Ysfricsl-2016a</strain>
        <tissue evidence="1">Blood</tissue>
    </source>
</reference>
<protein>
    <submittedName>
        <fullName evidence="1">Uncharacterized protein</fullName>
    </submittedName>
</protein>
<dbReference type="EMBL" id="VEVO01000009">
    <property type="protein sequence ID" value="KAF0037197.1"/>
    <property type="molecule type" value="Genomic_DNA"/>
</dbReference>
<comment type="caution">
    <text evidence="1">The sequence shown here is derived from an EMBL/GenBank/DDBJ whole genome shotgun (WGS) entry which is preliminary data.</text>
</comment>
<evidence type="ECO:0000313" key="1">
    <source>
        <dbReference type="EMBL" id="KAF0037197.1"/>
    </source>
</evidence>
<sequence length="117" mass="13281">MALLVSGGCDAIRGTHGPLLCRSMDDMLALYEGPFEIKAELMTQRPTRNWQISKNICESVSPCCRSVRSALQYEYRHESVTLTLTRSHHFGVGPFRATVIVTKSIIKYRKVVAFNYR</sequence>
<accession>A0A6A4SUR4</accession>
<organism evidence="1 2">
    <name type="scientific">Scophthalmus maximus</name>
    <name type="common">Turbot</name>
    <name type="synonym">Psetta maxima</name>
    <dbReference type="NCBI Taxonomy" id="52904"/>
    <lineage>
        <taxon>Eukaryota</taxon>
        <taxon>Metazoa</taxon>
        <taxon>Chordata</taxon>
        <taxon>Craniata</taxon>
        <taxon>Vertebrata</taxon>
        <taxon>Euteleostomi</taxon>
        <taxon>Actinopterygii</taxon>
        <taxon>Neopterygii</taxon>
        <taxon>Teleostei</taxon>
        <taxon>Neoteleostei</taxon>
        <taxon>Acanthomorphata</taxon>
        <taxon>Carangaria</taxon>
        <taxon>Pleuronectiformes</taxon>
        <taxon>Pleuronectoidei</taxon>
        <taxon>Scophthalmidae</taxon>
        <taxon>Scophthalmus</taxon>
    </lineage>
</organism>
<dbReference type="AlphaFoldDB" id="A0A6A4SUR4"/>
<dbReference type="Proteomes" id="UP000438429">
    <property type="component" value="Unassembled WGS sequence"/>
</dbReference>
<proteinExistence type="predicted"/>
<gene>
    <name evidence="1" type="ORF">F2P81_010071</name>
</gene>
<evidence type="ECO:0000313" key="2">
    <source>
        <dbReference type="Proteomes" id="UP000438429"/>
    </source>
</evidence>
<name>A0A6A4SUR4_SCOMX</name>